<dbReference type="SUPFAM" id="SSF52833">
    <property type="entry name" value="Thioredoxin-like"/>
    <property type="match status" value="1"/>
</dbReference>
<dbReference type="STRING" id="407022.SAMN05661044_04255"/>
<dbReference type="Proteomes" id="UP000199421">
    <property type="component" value="Unassembled WGS sequence"/>
</dbReference>
<keyword evidence="2" id="KW-0472">Membrane</keyword>
<keyword evidence="2" id="KW-0812">Transmembrane</keyword>
<dbReference type="EMBL" id="FOAF01000007">
    <property type="protein sequence ID" value="SEM10337.1"/>
    <property type="molecule type" value="Genomic_DNA"/>
</dbReference>
<sequence>MKNQPKSFSVKKILILVTILALPGFCYYLLQEKGENRYKSLPFYGDKQLSGTYHTKRGKKIPDTTYHSVKPFTMLNSDHDSITFKPDSGVALVSFFYLDNKLLEGPINQSMHRVAERFKKNGMVKLYSITVNPKGDAVKLLSNYKEQKFGKYAYWNFLIGDNRENIAKIAQQDFLLDVIYDPKDTTSFSHSSSIVLLDSHRRIRGYYDALMKDDVDKVIDEVKLLLTEEFRNISVNKNE</sequence>
<dbReference type="Pfam" id="PF02630">
    <property type="entry name" value="SCO1-SenC"/>
    <property type="match status" value="1"/>
</dbReference>
<accession>A0A1H7VNF1</accession>
<comment type="similarity">
    <text evidence="1">Belongs to the SCO1/2 family.</text>
</comment>
<dbReference type="RefSeq" id="WP_093328624.1">
    <property type="nucleotide sequence ID" value="NZ_FOAF01000007.1"/>
</dbReference>
<dbReference type="InterPro" id="IPR036249">
    <property type="entry name" value="Thioredoxin-like_sf"/>
</dbReference>
<proteinExistence type="inferred from homology"/>
<feature type="transmembrane region" description="Helical" evidence="2">
    <location>
        <begin position="12"/>
        <end position="30"/>
    </location>
</feature>
<name>A0A1H7VNF1_OLID1</name>
<evidence type="ECO:0000256" key="1">
    <source>
        <dbReference type="ARBA" id="ARBA00010996"/>
    </source>
</evidence>
<reference evidence="4" key="1">
    <citation type="submission" date="2016-10" db="EMBL/GenBank/DDBJ databases">
        <authorList>
            <person name="Varghese N."/>
            <person name="Submissions S."/>
        </authorList>
    </citation>
    <scope>NUCLEOTIDE SEQUENCE [LARGE SCALE GENOMIC DNA]</scope>
    <source>
        <strain evidence="4">DSM 18733</strain>
    </source>
</reference>
<dbReference type="InterPro" id="IPR003782">
    <property type="entry name" value="SCO1/SenC"/>
</dbReference>
<keyword evidence="4" id="KW-1185">Reference proteome</keyword>
<evidence type="ECO:0000313" key="4">
    <source>
        <dbReference type="Proteomes" id="UP000199421"/>
    </source>
</evidence>
<dbReference type="Gene3D" id="3.40.30.10">
    <property type="entry name" value="Glutaredoxin"/>
    <property type="match status" value="1"/>
</dbReference>
<organism evidence="3 4">
    <name type="scientific">Olivibacter domesticus</name>
    <name type="common">Pseudosphingobacterium domesticum</name>
    <dbReference type="NCBI Taxonomy" id="407022"/>
    <lineage>
        <taxon>Bacteria</taxon>
        <taxon>Pseudomonadati</taxon>
        <taxon>Bacteroidota</taxon>
        <taxon>Sphingobacteriia</taxon>
        <taxon>Sphingobacteriales</taxon>
        <taxon>Sphingobacteriaceae</taxon>
        <taxon>Olivibacter</taxon>
    </lineage>
</organism>
<dbReference type="OrthoDB" id="9811998at2"/>
<evidence type="ECO:0000313" key="3">
    <source>
        <dbReference type="EMBL" id="SEM10337.1"/>
    </source>
</evidence>
<evidence type="ECO:0000256" key="2">
    <source>
        <dbReference type="SAM" id="Phobius"/>
    </source>
</evidence>
<keyword evidence="2" id="KW-1133">Transmembrane helix</keyword>
<dbReference type="AlphaFoldDB" id="A0A1H7VNF1"/>
<gene>
    <name evidence="3" type="ORF">SAMN05661044_04255</name>
</gene>
<protein>
    <submittedName>
        <fullName evidence="3">Protein SCO1/2</fullName>
    </submittedName>
</protein>